<feature type="domain" description="BTB" evidence="1">
    <location>
        <begin position="225"/>
        <end position="310"/>
    </location>
</feature>
<dbReference type="Pfam" id="PF00651">
    <property type="entry name" value="BTB"/>
    <property type="match status" value="1"/>
</dbReference>
<organism evidence="2">
    <name type="scientific">Odontella aurita</name>
    <dbReference type="NCBI Taxonomy" id="265563"/>
    <lineage>
        <taxon>Eukaryota</taxon>
        <taxon>Sar</taxon>
        <taxon>Stramenopiles</taxon>
        <taxon>Ochrophyta</taxon>
        <taxon>Bacillariophyta</taxon>
        <taxon>Mediophyceae</taxon>
        <taxon>Biddulphiophycidae</taxon>
        <taxon>Eupodiscales</taxon>
        <taxon>Odontellaceae</taxon>
        <taxon>Odontella</taxon>
    </lineage>
</organism>
<dbReference type="Pfam" id="PF07707">
    <property type="entry name" value="BACK"/>
    <property type="match status" value="1"/>
</dbReference>
<proteinExistence type="predicted"/>
<dbReference type="InterPro" id="IPR011333">
    <property type="entry name" value="SKP1/BTB/POZ_sf"/>
</dbReference>
<dbReference type="CDD" id="cd14733">
    <property type="entry name" value="BACK"/>
    <property type="match status" value="1"/>
</dbReference>
<accession>A0A7S4JXD8</accession>
<dbReference type="InterPro" id="IPR011705">
    <property type="entry name" value="BACK"/>
</dbReference>
<sequence length="412" mass="46708">MSILPLRCSAVPNTRSWPVGFEAEDFQRHAQEEGEQKHARQWVSEVVGVSSQFGHGDEGGWTARKIVGPPSVRRYGDDGNSLAFSSVGTREEYVDVKVARPCKIEEIRITESLCPGALEVVSLWDGQQMVEVYRRWANCGRHPREIRIQEVHIPIEHQHVVTDRFRLDFNQQGGETWYEIDAIEVIGKFISDGTMKFQEYLEPSSERQGRIADSVASLFKDERTCDCHLLVSEDMGDCSSNPEDRISKPEDFSRIAVHRGILAARSPLFAMMLNNGELPLGSEKRIAGISPDLMLLLLEWIYTGTIAEMDAFNAIALMATADYYQVSDLVCFCLSQYVSRVLNIGRAAVLYQHWCSTGLDKLRDVTANFIARHFLHVSKTKQFKSLEREQLLHLIELYGAHQKVSCKRKRGT</sequence>
<reference evidence="2" key="1">
    <citation type="submission" date="2021-01" db="EMBL/GenBank/DDBJ databases">
        <authorList>
            <person name="Corre E."/>
            <person name="Pelletier E."/>
            <person name="Niang G."/>
            <person name="Scheremetjew M."/>
            <person name="Finn R."/>
            <person name="Kale V."/>
            <person name="Holt S."/>
            <person name="Cochrane G."/>
            <person name="Meng A."/>
            <person name="Brown T."/>
            <person name="Cohen L."/>
        </authorList>
    </citation>
    <scope>NUCLEOTIDE SEQUENCE</scope>
    <source>
        <strain evidence="2">Isolate 1302-5</strain>
    </source>
</reference>
<protein>
    <recommendedName>
        <fullName evidence="1">BTB domain-containing protein</fullName>
    </recommendedName>
</protein>
<evidence type="ECO:0000259" key="1">
    <source>
        <dbReference type="PROSITE" id="PS50097"/>
    </source>
</evidence>
<dbReference type="InterPro" id="IPR000210">
    <property type="entry name" value="BTB/POZ_dom"/>
</dbReference>
<dbReference type="CDD" id="cd18186">
    <property type="entry name" value="BTB_POZ_ZBTB_KLHL-like"/>
    <property type="match status" value="1"/>
</dbReference>
<dbReference type="EMBL" id="HBKQ01050759">
    <property type="protein sequence ID" value="CAE2276238.1"/>
    <property type="molecule type" value="Transcribed_RNA"/>
</dbReference>
<dbReference type="Gene3D" id="3.30.710.10">
    <property type="entry name" value="Potassium Channel Kv1.1, Chain A"/>
    <property type="match status" value="1"/>
</dbReference>
<dbReference type="SMART" id="SM00225">
    <property type="entry name" value="BTB"/>
    <property type="match status" value="1"/>
</dbReference>
<dbReference type="SUPFAM" id="SSF54695">
    <property type="entry name" value="POZ domain"/>
    <property type="match status" value="1"/>
</dbReference>
<dbReference type="PANTHER" id="PTHR24413">
    <property type="entry name" value="SPECKLE-TYPE POZ PROTEIN"/>
    <property type="match status" value="1"/>
</dbReference>
<gene>
    <name evidence="2" type="ORF">OAUR00152_LOCUS35011</name>
</gene>
<dbReference type="PROSITE" id="PS50097">
    <property type="entry name" value="BTB"/>
    <property type="match status" value="1"/>
</dbReference>
<name>A0A7S4JXD8_9STRA</name>
<dbReference type="AlphaFoldDB" id="A0A7S4JXD8"/>
<evidence type="ECO:0000313" key="2">
    <source>
        <dbReference type="EMBL" id="CAE2276238.1"/>
    </source>
</evidence>